<gene>
    <name evidence="1" type="ORF">DWU99_10845</name>
</gene>
<sequence length="71" mass="7958">MSSLNRPIHVAFVHISRLAMAIDSDLSRVEEWYESVHILELGGMTAQELVMQGSADLVIGFLRSIRCGERD</sequence>
<accession>A0A370X721</accession>
<dbReference type="AlphaFoldDB" id="A0A370X721"/>
<keyword evidence="2" id="KW-1185">Reference proteome</keyword>
<organism evidence="1 2">
    <name type="scientific">Dyella psychrodurans</name>
    <dbReference type="NCBI Taxonomy" id="1927960"/>
    <lineage>
        <taxon>Bacteria</taxon>
        <taxon>Pseudomonadati</taxon>
        <taxon>Pseudomonadota</taxon>
        <taxon>Gammaproteobacteria</taxon>
        <taxon>Lysobacterales</taxon>
        <taxon>Rhodanobacteraceae</taxon>
        <taxon>Dyella</taxon>
    </lineage>
</organism>
<protein>
    <recommendedName>
        <fullName evidence="3">DUF2384 domain-containing protein</fullName>
    </recommendedName>
</protein>
<evidence type="ECO:0000313" key="1">
    <source>
        <dbReference type="EMBL" id="RDS84234.1"/>
    </source>
</evidence>
<name>A0A370X721_9GAMM</name>
<dbReference type="Proteomes" id="UP000255334">
    <property type="component" value="Unassembled WGS sequence"/>
</dbReference>
<comment type="caution">
    <text evidence="1">The sequence shown here is derived from an EMBL/GenBank/DDBJ whole genome shotgun (WGS) entry which is preliminary data.</text>
</comment>
<evidence type="ECO:0008006" key="3">
    <source>
        <dbReference type="Google" id="ProtNLM"/>
    </source>
</evidence>
<evidence type="ECO:0000313" key="2">
    <source>
        <dbReference type="Proteomes" id="UP000255334"/>
    </source>
</evidence>
<dbReference type="EMBL" id="QRBF01000003">
    <property type="protein sequence ID" value="RDS84234.1"/>
    <property type="molecule type" value="Genomic_DNA"/>
</dbReference>
<reference evidence="1 2" key="1">
    <citation type="submission" date="2018-07" db="EMBL/GenBank/DDBJ databases">
        <title>Dyella monticola sp. nov. and Dyella psychrodurans sp. nov. isolated from monsoon evergreen broad-leaved forest soil of Dinghu Mountain, China.</title>
        <authorList>
            <person name="Gao Z."/>
            <person name="Qiu L."/>
        </authorList>
    </citation>
    <scope>NUCLEOTIDE SEQUENCE [LARGE SCALE GENOMIC DNA]</scope>
    <source>
        <strain evidence="1 2">4MSK11</strain>
    </source>
</reference>
<proteinExistence type="predicted"/>